<protein>
    <submittedName>
        <fullName evidence="6">DnaJ domain-containing protein</fullName>
    </submittedName>
</protein>
<sequence length="267" mass="31724">MSTQQYSRYEASKADKTWEIIIGFAIPIIAFVGYIWYKNWKIRIWRKGIFPADLTFTTAHLMEAYSCLTVYLITIDRYHQMQKIAYLRSFFIRQFKGSPDHFDDIIDRNFHYPIEPVSVVNWVNQHAREQQKKQLVQFLVGLCHIDKLLKPKEYTALKVFTKNLQLEAAFLEECILFYQKERATHANNQEQQRTASGSTGVSQRKKYADILGVNESADEKEIKQRYRQLVKRYHPDKYVNESKEQQKQANQRFLEIQEAYEFLLSGK</sequence>
<feature type="transmembrane region" description="Helical" evidence="4">
    <location>
        <begin position="20"/>
        <end position="37"/>
    </location>
</feature>
<dbReference type="PROSITE" id="PS50076">
    <property type="entry name" value="DNAJ_2"/>
    <property type="match status" value="1"/>
</dbReference>
<feature type="domain" description="J" evidence="5">
    <location>
        <begin position="206"/>
        <end position="267"/>
    </location>
</feature>
<dbReference type="GO" id="GO:0034975">
    <property type="term" value="P:protein folding in endoplasmic reticulum"/>
    <property type="evidence" value="ECO:0007669"/>
    <property type="project" value="TreeGrafter"/>
</dbReference>
<evidence type="ECO:0000256" key="2">
    <source>
        <dbReference type="ARBA" id="ARBA00022729"/>
    </source>
</evidence>
<dbReference type="InterPro" id="IPR051727">
    <property type="entry name" value="DnaJ_C3_Co-chaperones"/>
</dbReference>
<dbReference type="PANTHER" id="PTHR44140:SF2">
    <property type="entry name" value="LD25575P"/>
    <property type="match status" value="1"/>
</dbReference>
<dbReference type="PANTHER" id="PTHR44140">
    <property type="entry name" value="LD25575P"/>
    <property type="match status" value="1"/>
</dbReference>
<dbReference type="SMART" id="SM00271">
    <property type="entry name" value="DnaJ"/>
    <property type="match status" value="1"/>
</dbReference>
<evidence type="ECO:0000256" key="3">
    <source>
        <dbReference type="ARBA" id="ARBA00022824"/>
    </source>
</evidence>
<dbReference type="Proteomes" id="UP000652681">
    <property type="component" value="Unassembled WGS sequence"/>
</dbReference>
<dbReference type="Gene3D" id="1.10.3680.10">
    <property type="entry name" value="TerB-like"/>
    <property type="match status" value="1"/>
</dbReference>
<dbReference type="Pfam" id="PF00226">
    <property type="entry name" value="DnaJ"/>
    <property type="match status" value="1"/>
</dbReference>
<dbReference type="InterPro" id="IPR029024">
    <property type="entry name" value="TerB-like"/>
</dbReference>
<gene>
    <name evidence="6" type="ORF">H9Y05_07430</name>
</gene>
<dbReference type="PRINTS" id="PR00625">
    <property type="entry name" value="JDOMAIN"/>
</dbReference>
<accession>A0A8J6TXC1</accession>
<dbReference type="EMBL" id="JACVEL010000004">
    <property type="protein sequence ID" value="MBC9812311.1"/>
    <property type="molecule type" value="Genomic_DNA"/>
</dbReference>
<proteinExistence type="predicted"/>
<organism evidence="6 7">
    <name type="scientific">Taishania pollutisoli</name>
    <dbReference type="NCBI Taxonomy" id="2766479"/>
    <lineage>
        <taxon>Bacteria</taxon>
        <taxon>Pseudomonadati</taxon>
        <taxon>Bacteroidota</taxon>
        <taxon>Flavobacteriia</taxon>
        <taxon>Flavobacteriales</taxon>
        <taxon>Crocinitomicaceae</taxon>
        <taxon>Taishania</taxon>
    </lineage>
</organism>
<keyword evidence="7" id="KW-1185">Reference proteome</keyword>
<dbReference type="RefSeq" id="WP_163489707.1">
    <property type="nucleotide sequence ID" value="NZ_JACVEL010000004.1"/>
</dbReference>
<evidence type="ECO:0000256" key="1">
    <source>
        <dbReference type="ARBA" id="ARBA00004240"/>
    </source>
</evidence>
<dbReference type="CDD" id="cd06257">
    <property type="entry name" value="DnaJ"/>
    <property type="match status" value="1"/>
</dbReference>
<evidence type="ECO:0000313" key="7">
    <source>
        <dbReference type="Proteomes" id="UP000652681"/>
    </source>
</evidence>
<keyword evidence="2" id="KW-0732">Signal</keyword>
<dbReference type="Gene3D" id="1.10.287.110">
    <property type="entry name" value="DnaJ domain"/>
    <property type="match status" value="1"/>
</dbReference>
<dbReference type="InterPro" id="IPR001623">
    <property type="entry name" value="DnaJ_domain"/>
</dbReference>
<reference evidence="6" key="1">
    <citation type="submission" date="2020-09" db="EMBL/GenBank/DDBJ databases">
        <title>Taishania pollutisoli gen. nov., sp. nov., Isolated from Tetrabromobisphenol A-Contaminated Soil.</title>
        <authorList>
            <person name="Chen Q."/>
        </authorList>
    </citation>
    <scope>NUCLEOTIDE SEQUENCE</scope>
    <source>
        <strain evidence="6">CZZ-1</strain>
    </source>
</reference>
<dbReference type="GO" id="GO:0051787">
    <property type="term" value="F:misfolded protein binding"/>
    <property type="evidence" value="ECO:0007669"/>
    <property type="project" value="TreeGrafter"/>
</dbReference>
<evidence type="ECO:0000259" key="5">
    <source>
        <dbReference type="PROSITE" id="PS50076"/>
    </source>
</evidence>
<name>A0A8J6TXC1_9FLAO</name>
<evidence type="ECO:0000256" key="4">
    <source>
        <dbReference type="SAM" id="Phobius"/>
    </source>
</evidence>
<keyword evidence="4" id="KW-0812">Transmembrane</keyword>
<evidence type="ECO:0000313" key="6">
    <source>
        <dbReference type="EMBL" id="MBC9812311.1"/>
    </source>
</evidence>
<keyword evidence="3" id="KW-0256">Endoplasmic reticulum</keyword>
<dbReference type="GO" id="GO:0051087">
    <property type="term" value="F:protein-folding chaperone binding"/>
    <property type="evidence" value="ECO:0007669"/>
    <property type="project" value="TreeGrafter"/>
</dbReference>
<dbReference type="SUPFAM" id="SSF158682">
    <property type="entry name" value="TerB-like"/>
    <property type="match status" value="1"/>
</dbReference>
<comment type="subcellular location">
    <subcellularLocation>
        <location evidence="1">Endoplasmic reticulum</location>
    </subcellularLocation>
</comment>
<dbReference type="AlphaFoldDB" id="A0A8J6TXC1"/>
<comment type="caution">
    <text evidence="6">The sequence shown here is derived from an EMBL/GenBank/DDBJ whole genome shotgun (WGS) entry which is preliminary data.</text>
</comment>
<keyword evidence="4" id="KW-0472">Membrane</keyword>
<dbReference type="InterPro" id="IPR036869">
    <property type="entry name" value="J_dom_sf"/>
</dbReference>
<keyword evidence="4" id="KW-1133">Transmembrane helix</keyword>
<dbReference type="SUPFAM" id="SSF46565">
    <property type="entry name" value="Chaperone J-domain"/>
    <property type="match status" value="1"/>
</dbReference>